<evidence type="ECO:0000313" key="1">
    <source>
        <dbReference type="EMBL" id="BBL10521.1"/>
    </source>
</evidence>
<reference evidence="1 2" key="1">
    <citation type="journal article" date="2020" name="Int. J. Syst. Evol. Microbiol.">
        <title>Alistipes communis sp. nov., Alistipes dispar sp. nov. and Alistipes onderdonkii subsp. vulgaris subsp. nov., isolated from human faeces, and creation of Alistipes onderdonkii subsp. onderdonkii subsp. nov.</title>
        <authorList>
            <person name="Sakamoto M."/>
            <person name="Ikeyama N."/>
            <person name="Ogata Y."/>
            <person name="Suda W."/>
            <person name="Iino T."/>
            <person name="Hattori M."/>
            <person name="Ohkuma M."/>
        </authorList>
    </citation>
    <scope>NUCLEOTIDE SEQUENCE [LARGE SCALE GENOMIC DNA]</scope>
    <source>
        <strain evidence="1 2">5CPYCFAH4</strain>
    </source>
</reference>
<dbReference type="Proteomes" id="UP000317465">
    <property type="component" value="Chromosome"/>
</dbReference>
<proteinExistence type="predicted"/>
<keyword evidence="2" id="KW-1185">Reference proteome</keyword>
<organism evidence="1 2">
    <name type="scientific">Alistipes onderdonkii subsp. vulgaris</name>
    <dbReference type="NCBI Taxonomy" id="2585117"/>
    <lineage>
        <taxon>Bacteria</taxon>
        <taxon>Pseudomonadati</taxon>
        <taxon>Bacteroidota</taxon>
        <taxon>Bacteroidia</taxon>
        <taxon>Bacteroidales</taxon>
        <taxon>Rikenellaceae</taxon>
        <taxon>Alistipes</taxon>
    </lineage>
</organism>
<gene>
    <name evidence="1" type="ORF">A5CPYCFAH4_27450</name>
</gene>
<evidence type="ECO:0000313" key="2">
    <source>
        <dbReference type="Proteomes" id="UP000317465"/>
    </source>
</evidence>
<sequence length="631" mass="68834">MFEGAKKVEVKIEDLTGDTEYKLYAAARNLNPFLYSKLVSESIDTHVAYTDMITLESVKTTSFAYHIMKPEGVAKYKHVCLSKSDYDYIINLAGGTPASYVSAFGKEATEDDTYVFDTTFFDAGGFRQDIYSDMEFIIIAGEVDGEGQVAKDAAKTLVFKTKKAGTAPYGIDVSVSNIASMTADITIKPEEGIERFRYHVNTKAEFDYIAFEGEASVRRMIIGHWDDVSNESSGTITVNAKGLKPNTEYQVGIVGFDKDMREKFLLYDFTTGEPTGPLPELTAEPVTVETPWNKAAFKIKTTYTVSMVAGVFPRGSIEDVLSRPGNEALTAGDVIAANGTSLTPEQVAAAMSGEGLVIESDVLTPNTEYEFGVCATNEESVGVSVVKDFATVSLPQYDGNGVRAKLPGKYTATTKDLEGKTVTFSVTIATGVNEATEKAYHDMNRLVVLGFAPCGVEYADPEKLLANGWVANEEEANAGYGPKWFIEFNSDNTISTSAPINGELDYTMAKFNGKELYFHGYAKRPNSDNYTDMAISFPIEVADDLTLTVKKAVDNSFEYYPGVLSGTSQWWGDMAFAASDEIVLTRDADQGAEPAAVKNVRQVSLPERVTVNLDAAPVADSRRIAAERMMR</sequence>
<dbReference type="EMBL" id="AP019737">
    <property type="protein sequence ID" value="BBL10521.1"/>
    <property type="molecule type" value="Genomic_DNA"/>
</dbReference>
<name>A0ACA8R0L9_9BACT</name>
<protein>
    <submittedName>
        <fullName evidence="1">Uncharacterized protein</fullName>
    </submittedName>
</protein>
<accession>A0ACA8R0L9</accession>